<protein>
    <submittedName>
        <fullName evidence="7">Recombinase family protein</fullName>
    </submittedName>
</protein>
<name>A0ABN2Y1W0_9MICC</name>
<dbReference type="EMBL" id="BAAAQA010000019">
    <property type="protein sequence ID" value="GAA2119247.1"/>
    <property type="molecule type" value="Genomic_DNA"/>
</dbReference>
<dbReference type="Gene3D" id="3.40.50.1390">
    <property type="entry name" value="Resolvase, N-terminal catalytic domain"/>
    <property type="match status" value="1"/>
</dbReference>
<dbReference type="InterPro" id="IPR038109">
    <property type="entry name" value="DNA_bind_recomb_sf"/>
</dbReference>
<dbReference type="Proteomes" id="UP001500166">
    <property type="component" value="Unassembled WGS sequence"/>
</dbReference>
<dbReference type="SUPFAM" id="SSF53041">
    <property type="entry name" value="Resolvase-like"/>
    <property type="match status" value="1"/>
</dbReference>
<reference evidence="7 8" key="1">
    <citation type="journal article" date="2019" name="Int. J. Syst. Evol. Microbiol.">
        <title>The Global Catalogue of Microorganisms (GCM) 10K type strain sequencing project: providing services to taxonomists for standard genome sequencing and annotation.</title>
        <authorList>
            <consortium name="The Broad Institute Genomics Platform"/>
            <consortium name="The Broad Institute Genome Sequencing Center for Infectious Disease"/>
            <person name="Wu L."/>
            <person name="Ma J."/>
        </authorList>
    </citation>
    <scope>NUCLEOTIDE SEQUENCE [LARGE SCALE GENOMIC DNA]</scope>
    <source>
        <strain evidence="7 8">JCM 15914</strain>
    </source>
</reference>
<evidence type="ECO:0000313" key="7">
    <source>
        <dbReference type="EMBL" id="GAA2119247.1"/>
    </source>
</evidence>
<dbReference type="Gene3D" id="3.90.1750.20">
    <property type="entry name" value="Putative Large Serine Recombinase, Chain B, Domain 2"/>
    <property type="match status" value="1"/>
</dbReference>
<proteinExistence type="predicted"/>
<dbReference type="PROSITE" id="PS51736">
    <property type="entry name" value="RECOMBINASES_3"/>
    <property type="match status" value="1"/>
</dbReference>
<feature type="active site" description="O-(5'-phospho-DNA)-serine intermediate" evidence="4">
    <location>
        <position position="47"/>
    </location>
</feature>
<feature type="domain" description="Resolvase/invertase-type recombinase catalytic" evidence="5">
    <location>
        <begin position="39"/>
        <end position="190"/>
    </location>
</feature>
<evidence type="ECO:0000259" key="5">
    <source>
        <dbReference type="PROSITE" id="PS51736"/>
    </source>
</evidence>
<dbReference type="PROSITE" id="PS51737">
    <property type="entry name" value="RECOMBINASE_DNA_BIND"/>
    <property type="match status" value="1"/>
</dbReference>
<dbReference type="InterPro" id="IPR006118">
    <property type="entry name" value="Recombinase_CS"/>
</dbReference>
<sequence>MTLIDLPSGIDLAALRTLAAGATRKPAPAGEELPGGLVPAISYLRVSTKDQATRNGLEEGLSIPAQREAAERKAEQLGAVIVKEFIEPGESAKTAHRRALQEMLDYIAANPVRYCIINKVDRLARNRLDDAIIHTTLRGANITLVSVTENIDESPSGMLMHGILASMAEFYSLNLAQEVVKGMVQKATIGGTPTKVPLGYLNVRSTDAKGREVRDVELDPGRTDLIRFAFTAYATGDWSLSSLARELEARGLTTRPTPAQPAKPVTTTGLHKILTNLYYQGTVTFRGITYDGAHTPLVDPETWLRVQTQLGAKNAVGERPQKYDHYLKGSLYCSCGAKLMIERPRDKQGDRYEYFTCSGRRRKRNGCTRSAILASRLEKRIETTYSSNGLTEDEAKHVRAVLHQVFDQLEACSDDERALLTNQRDKLEAERLKLVQAHYADAIPLDLLKSEQDRIRASLDQITKRLDSLATTYTSARGGLDQITDILTDLGDLYSKCEPSERRILNRALFKQIIVDEDENTTFVPVEPAASVLASGSSSTAGVIGQNMCMAGACLPAIATF</sequence>
<dbReference type="InterPro" id="IPR006119">
    <property type="entry name" value="Resolv_N"/>
</dbReference>
<evidence type="ECO:0000256" key="2">
    <source>
        <dbReference type="ARBA" id="ARBA00023125"/>
    </source>
</evidence>
<evidence type="ECO:0000256" key="1">
    <source>
        <dbReference type="ARBA" id="ARBA00022908"/>
    </source>
</evidence>
<dbReference type="InterPro" id="IPR050639">
    <property type="entry name" value="SSR_resolvase"/>
</dbReference>
<keyword evidence="2" id="KW-0238">DNA-binding</keyword>
<keyword evidence="8" id="KW-1185">Reference proteome</keyword>
<keyword evidence="1" id="KW-0229">DNA integration</keyword>
<evidence type="ECO:0000256" key="4">
    <source>
        <dbReference type="PROSITE-ProRule" id="PRU10137"/>
    </source>
</evidence>
<evidence type="ECO:0000259" key="6">
    <source>
        <dbReference type="PROSITE" id="PS51737"/>
    </source>
</evidence>
<dbReference type="InterPro" id="IPR011109">
    <property type="entry name" value="DNA_bind_recombinase_dom"/>
</dbReference>
<dbReference type="RefSeq" id="WP_344224881.1">
    <property type="nucleotide sequence ID" value="NZ_BAAAQA010000019.1"/>
</dbReference>
<dbReference type="CDD" id="cd00338">
    <property type="entry name" value="Ser_Recombinase"/>
    <property type="match status" value="1"/>
</dbReference>
<dbReference type="InterPro" id="IPR025827">
    <property type="entry name" value="Zn_ribbon_recom_dom"/>
</dbReference>
<dbReference type="PANTHER" id="PTHR30461:SF23">
    <property type="entry name" value="DNA RECOMBINASE-RELATED"/>
    <property type="match status" value="1"/>
</dbReference>
<accession>A0ABN2Y1W0</accession>
<dbReference type="Pfam" id="PF00239">
    <property type="entry name" value="Resolvase"/>
    <property type="match status" value="1"/>
</dbReference>
<comment type="caution">
    <text evidence="7">The sequence shown here is derived from an EMBL/GenBank/DDBJ whole genome shotgun (WGS) entry which is preliminary data.</text>
</comment>
<evidence type="ECO:0000256" key="3">
    <source>
        <dbReference type="ARBA" id="ARBA00023172"/>
    </source>
</evidence>
<feature type="domain" description="Recombinase" evidence="6">
    <location>
        <begin position="197"/>
        <end position="316"/>
    </location>
</feature>
<keyword evidence="3" id="KW-0233">DNA recombination</keyword>
<organism evidence="7 8">
    <name type="scientific">Kocuria atrinae</name>
    <dbReference type="NCBI Taxonomy" id="592377"/>
    <lineage>
        <taxon>Bacteria</taxon>
        <taxon>Bacillati</taxon>
        <taxon>Actinomycetota</taxon>
        <taxon>Actinomycetes</taxon>
        <taxon>Micrococcales</taxon>
        <taxon>Micrococcaceae</taxon>
        <taxon>Kocuria</taxon>
    </lineage>
</organism>
<evidence type="ECO:0000313" key="8">
    <source>
        <dbReference type="Proteomes" id="UP001500166"/>
    </source>
</evidence>
<dbReference type="SMART" id="SM00857">
    <property type="entry name" value="Resolvase"/>
    <property type="match status" value="1"/>
</dbReference>
<gene>
    <name evidence="7" type="ORF">GCM10009824_20070</name>
</gene>
<dbReference type="Pfam" id="PF07508">
    <property type="entry name" value="Recombinase"/>
    <property type="match status" value="1"/>
</dbReference>
<dbReference type="PROSITE" id="PS00397">
    <property type="entry name" value="RECOMBINASES_1"/>
    <property type="match status" value="1"/>
</dbReference>
<dbReference type="PANTHER" id="PTHR30461">
    <property type="entry name" value="DNA-INVERTASE FROM LAMBDOID PROPHAGE"/>
    <property type="match status" value="1"/>
</dbReference>
<dbReference type="InterPro" id="IPR036162">
    <property type="entry name" value="Resolvase-like_N_sf"/>
</dbReference>
<dbReference type="Pfam" id="PF13408">
    <property type="entry name" value="Zn_ribbon_recom"/>
    <property type="match status" value="1"/>
</dbReference>